<feature type="domain" description="Glycosyl transferase family 1" evidence="1">
    <location>
        <begin position="196"/>
        <end position="307"/>
    </location>
</feature>
<keyword evidence="3" id="KW-1185">Reference proteome</keyword>
<organism evidence="2 3">
    <name type="scientific">Antarcticibacterium arcticum</name>
    <dbReference type="NCBI Taxonomy" id="2585771"/>
    <lineage>
        <taxon>Bacteria</taxon>
        <taxon>Pseudomonadati</taxon>
        <taxon>Bacteroidota</taxon>
        <taxon>Flavobacteriia</taxon>
        <taxon>Flavobacteriales</taxon>
        <taxon>Flavobacteriaceae</taxon>
        <taxon>Antarcticibacterium</taxon>
    </lineage>
</organism>
<dbReference type="GO" id="GO:0016757">
    <property type="term" value="F:glycosyltransferase activity"/>
    <property type="evidence" value="ECO:0007669"/>
    <property type="project" value="InterPro"/>
</dbReference>
<proteinExistence type="predicted"/>
<dbReference type="Pfam" id="PF00534">
    <property type="entry name" value="Glycos_transf_1"/>
    <property type="match status" value="1"/>
</dbReference>
<evidence type="ECO:0000313" key="2">
    <source>
        <dbReference type="EMBL" id="QED37742.1"/>
    </source>
</evidence>
<protein>
    <submittedName>
        <fullName evidence="2">Glycosyltransferase</fullName>
    </submittedName>
</protein>
<dbReference type="PANTHER" id="PTHR45947">
    <property type="entry name" value="SULFOQUINOVOSYL TRANSFERASE SQD2"/>
    <property type="match status" value="1"/>
</dbReference>
<dbReference type="KEGG" id="anp:FK178_08405"/>
<evidence type="ECO:0000259" key="1">
    <source>
        <dbReference type="Pfam" id="PF00534"/>
    </source>
</evidence>
<dbReference type="PANTHER" id="PTHR45947:SF3">
    <property type="entry name" value="SULFOQUINOVOSYL TRANSFERASE SQD2"/>
    <property type="match status" value="1"/>
</dbReference>
<dbReference type="OrthoDB" id="1395864at2"/>
<dbReference type="AlphaFoldDB" id="A0A5B8YII2"/>
<accession>A0A5B8YII2</accession>
<dbReference type="InterPro" id="IPR050194">
    <property type="entry name" value="Glycosyltransferase_grp1"/>
</dbReference>
<keyword evidence="2" id="KW-0808">Transferase</keyword>
<dbReference type="Gene3D" id="3.40.50.2000">
    <property type="entry name" value="Glycogen Phosphorylase B"/>
    <property type="match status" value="1"/>
</dbReference>
<gene>
    <name evidence="2" type="ORF">FK178_08405</name>
</gene>
<dbReference type="Proteomes" id="UP000321954">
    <property type="component" value="Chromosome"/>
</dbReference>
<name>A0A5B8YII2_9FLAO</name>
<dbReference type="RefSeq" id="WP_146833474.1">
    <property type="nucleotide sequence ID" value="NZ_CP042476.1"/>
</dbReference>
<dbReference type="InterPro" id="IPR001296">
    <property type="entry name" value="Glyco_trans_1"/>
</dbReference>
<evidence type="ECO:0000313" key="3">
    <source>
        <dbReference type="Proteomes" id="UP000321954"/>
    </source>
</evidence>
<sequence length="331" mass="37491">MSFSIFTHVLHTIEKEKFVAYAPYIREMNIWLKHVGKVEIVAPLKKCSTIEVNGGEYYQHQKLVFSAIPSVHLLTFKSISSSFWKLPLIFLKVFNSMLRAEHVHLRCPGNIGLIGCLLQIFFPHKPKTAKYAGNWDPEAKQPWSYKLQKWILSNTILTRNMTVLVYGKWPNQTKNILPFFTASFKESEKEVVIKDFKSPYKFLFVGGLVIGKQPSFAIKLVEALNNRSIPAEIHIYGDGPLKNDLEKVAKNKDYIHLHGNQPLDVLKQHYKDAHFLILASKSEGWPKAVAEAMFFGCIPIATAVSCVPWMLAAPPPPKGEAKMSPLLKGGF</sequence>
<dbReference type="EMBL" id="CP042476">
    <property type="protein sequence ID" value="QED37742.1"/>
    <property type="molecule type" value="Genomic_DNA"/>
</dbReference>
<reference evidence="2 3" key="1">
    <citation type="submission" date="2019-08" db="EMBL/GenBank/DDBJ databases">
        <title>Antarcticibacterium arcticum sp. nov., a bacterium isolated from marine sediment of the Canadian Beaufort Sea.</title>
        <authorList>
            <person name="Lee Y.M."/>
            <person name="Baek K."/>
            <person name="Lee D.-H."/>
            <person name="Shin S.C."/>
            <person name="Jin Y.K."/>
            <person name="Park Y."/>
        </authorList>
    </citation>
    <scope>NUCLEOTIDE SEQUENCE [LARGE SCALE GENOMIC DNA]</scope>
    <source>
        <strain evidence="2 3">PAMC 28998</strain>
    </source>
</reference>
<dbReference type="SUPFAM" id="SSF53756">
    <property type="entry name" value="UDP-Glycosyltransferase/glycogen phosphorylase"/>
    <property type="match status" value="1"/>
</dbReference>